<gene>
    <name evidence="1" type="ORF">C7419_10374</name>
</gene>
<dbReference type="AlphaFoldDB" id="A0A316ENU8"/>
<dbReference type="Pfam" id="PF22491">
    <property type="entry name" value="DUF6988"/>
    <property type="match status" value="1"/>
</dbReference>
<evidence type="ECO:0000313" key="1">
    <source>
        <dbReference type="EMBL" id="PWK33755.1"/>
    </source>
</evidence>
<proteinExistence type="predicted"/>
<accession>A0A316ENU8</accession>
<dbReference type="RefSeq" id="WP_146208452.1">
    <property type="nucleotide sequence ID" value="NZ_QGGT01000003.1"/>
</dbReference>
<reference evidence="1 2" key="1">
    <citation type="submission" date="2018-05" db="EMBL/GenBank/DDBJ databases">
        <title>Genomic Encyclopedia of Type Strains, Phase IV (KMG-V): Genome sequencing to study the core and pangenomes of soil and plant-associated prokaryotes.</title>
        <authorList>
            <person name="Whitman W."/>
        </authorList>
    </citation>
    <scope>NUCLEOTIDE SEQUENCE [LARGE SCALE GENOMIC DNA]</scope>
    <source>
        <strain evidence="1 2">SLV-132</strain>
    </source>
</reference>
<comment type="caution">
    <text evidence="1">The sequence shown here is derived from an EMBL/GenBank/DDBJ whole genome shotgun (WGS) entry which is preliminary data.</text>
</comment>
<dbReference type="InterPro" id="IPR054257">
    <property type="entry name" value="DUF6988"/>
</dbReference>
<sequence>MSMEILSRSAALHGAAVACMKGAVPADHPRTLAAYQCALMSVEHAAGAVALLTIGMPNAAMALFRPQFESLMRCVWLLEAADERWARQFHAADVETGDSPALADMIEALLQLEDPRSRDIVEHLDAYRLQGLGAIGVLTQGGMRPMARLGQGAANEQLEALVRCANGLVCHAAQMAALISADPSAAMQAVQSLRGAFVDCLPVDSMPSAG</sequence>
<protein>
    <submittedName>
        <fullName evidence="1">Uncharacterized protein</fullName>
    </submittedName>
</protein>
<evidence type="ECO:0000313" key="2">
    <source>
        <dbReference type="Proteomes" id="UP000245754"/>
    </source>
</evidence>
<keyword evidence="2" id="KW-1185">Reference proteome</keyword>
<name>A0A316ENU8_9BURK</name>
<dbReference type="Proteomes" id="UP000245754">
    <property type="component" value="Unassembled WGS sequence"/>
</dbReference>
<organism evidence="1 2">
    <name type="scientific">Cupriavidus plantarum</name>
    <dbReference type="NCBI Taxonomy" id="942865"/>
    <lineage>
        <taxon>Bacteria</taxon>
        <taxon>Pseudomonadati</taxon>
        <taxon>Pseudomonadota</taxon>
        <taxon>Betaproteobacteria</taxon>
        <taxon>Burkholderiales</taxon>
        <taxon>Burkholderiaceae</taxon>
        <taxon>Cupriavidus</taxon>
    </lineage>
</organism>
<dbReference type="EMBL" id="QGGT01000003">
    <property type="protein sequence ID" value="PWK33755.1"/>
    <property type="molecule type" value="Genomic_DNA"/>
</dbReference>